<keyword evidence="17" id="KW-1185">Reference proteome</keyword>
<dbReference type="GO" id="GO:0003677">
    <property type="term" value="F:DNA binding"/>
    <property type="evidence" value="ECO:0007669"/>
    <property type="project" value="UniProtKB-KW"/>
</dbReference>
<dbReference type="InterPro" id="IPR016136">
    <property type="entry name" value="DNA_helicase_N/primase_C"/>
</dbReference>
<dbReference type="Pfam" id="PF10410">
    <property type="entry name" value="DnaB_bind"/>
    <property type="match status" value="1"/>
</dbReference>
<keyword evidence="11 12" id="KW-0804">Transcription</keyword>
<dbReference type="GO" id="GO:1990077">
    <property type="term" value="C:primosome complex"/>
    <property type="evidence" value="ECO:0007669"/>
    <property type="project" value="UniProtKB-KW"/>
</dbReference>
<evidence type="ECO:0000313" key="17">
    <source>
        <dbReference type="Proteomes" id="UP000218387"/>
    </source>
</evidence>
<evidence type="ECO:0000256" key="8">
    <source>
        <dbReference type="ARBA" id="ARBA00022833"/>
    </source>
</evidence>
<dbReference type="InterPro" id="IPR002694">
    <property type="entry name" value="Znf_CHC2"/>
</dbReference>
<dbReference type="InterPro" id="IPR037068">
    <property type="entry name" value="DNA_primase_core_N_sf"/>
</dbReference>
<dbReference type="PANTHER" id="PTHR30313:SF2">
    <property type="entry name" value="DNA PRIMASE"/>
    <property type="match status" value="1"/>
</dbReference>
<organism evidence="16 17">
    <name type="scientific">Eubacterium maltosivorans</name>
    <dbReference type="NCBI Taxonomy" id="2041044"/>
    <lineage>
        <taxon>Bacteria</taxon>
        <taxon>Bacillati</taxon>
        <taxon>Bacillota</taxon>
        <taxon>Clostridia</taxon>
        <taxon>Eubacteriales</taxon>
        <taxon>Eubacteriaceae</taxon>
        <taxon>Eubacterium</taxon>
    </lineage>
</organism>
<dbReference type="Gene3D" id="1.10.860.10">
    <property type="entry name" value="DNAb Helicase, Chain A"/>
    <property type="match status" value="1"/>
</dbReference>
<dbReference type="Gene3D" id="3.90.580.10">
    <property type="entry name" value="Zinc finger, CHC2-type domain"/>
    <property type="match status" value="1"/>
</dbReference>
<evidence type="ECO:0000256" key="5">
    <source>
        <dbReference type="ARBA" id="ARBA00022705"/>
    </source>
</evidence>
<keyword evidence="9" id="KW-0460">Magnesium</keyword>
<keyword evidence="6 12" id="KW-0479">Metal-binding</keyword>
<dbReference type="GO" id="GO:0003899">
    <property type="term" value="F:DNA-directed RNA polymerase activity"/>
    <property type="evidence" value="ECO:0007669"/>
    <property type="project" value="UniProtKB-UniRule"/>
</dbReference>
<feature type="domain" description="Toprim" evidence="15">
    <location>
        <begin position="268"/>
        <end position="349"/>
    </location>
</feature>
<sequence length="591" mass="67575">MRYYRESGEKMAPRYSEEVINQVLQANDIIDVVSEYVTLKKAGSSYKGKCPFHNEKTASFTVSPDKQLYHCFGCGVGGNVIGFVMAIENLPFVDALKFLARRAHIILPENGSSAEDNERYRKKERLYELHRELANYYYLCLKKNRNAQYYLAGRKITPETIRAYGLGLAPDGWQNALGFLRQRGYTDQEMLDSGLVMRSENGRMYDRFRNRIMFPILNATGRIIGFGGRRISEEDHGPKYLNSPETMIFSKGTELFNMNHAKSNIVGGQMLIVEGYMDVISLYQHGVRNTVAALGTAFTAYHAALLGRYVGEVVLSFDGDAAGESATQKAITILKNTPLNVKILRLPIEDDPDTYIQKHGREAFEKKVTEAITIVEYEIGLLRNKFDLSQTDGRIKYINQAIAVLRQLSDEVQIDLYSKRLARETGIDLKVIRREVYRKKPMELTEEDVGEKIDYWQKMPKAYEEAQILFLRKGMMEPEVFKSGRLRAEHFSPGFFRELYVLITGLLEKGEHLSPAALMNHFEDAEQVKPVSAILMDDTPVESAKLEECIKTIMHFYRLTEIERIKQEISKASEEEAAVLMNKMITLKKEM</sequence>
<dbReference type="GO" id="GO:0005737">
    <property type="term" value="C:cytoplasm"/>
    <property type="evidence" value="ECO:0007669"/>
    <property type="project" value="TreeGrafter"/>
</dbReference>
<dbReference type="PIRSF" id="PIRSF002811">
    <property type="entry name" value="DnaG"/>
    <property type="match status" value="1"/>
</dbReference>
<reference evidence="16 17" key="1">
    <citation type="submission" date="2018-05" db="EMBL/GenBank/DDBJ databases">
        <title>Genome comparison of Eubacterium sp.</title>
        <authorList>
            <person name="Feng Y."/>
            <person name="Sanchez-Andrea I."/>
            <person name="Stams A.J.M."/>
            <person name="De Vos W.M."/>
        </authorList>
    </citation>
    <scope>NUCLEOTIDE SEQUENCE [LARGE SCALE GENOMIC DNA]</scope>
    <source>
        <strain evidence="16 17">YI</strain>
    </source>
</reference>
<dbReference type="Proteomes" id="UP000218387">
    <property type="component" value="Chromosome"/>
</dbReference>
<evidence type="ECO:0000256" key="14">
    <source>
        <dbReference type="PIRSR" id="PIRSR002811-1"/>
    </source>
</evidence>
<dbReference type="Pfam" id="PF13155">
    <property type="entry name" value="Toprim_2"/>
    <property type="match status" value="1"/>
</dbReference>
<feature type="zinc finger region" description="CHC2-type" evidence="12 14">
    <location>
        <begin position="50"/>
        <end position="74"/>
    </location>
</feature>
<comment type="domain">
    <text evidence="12">Contains an N-terminal zinc-binding domain, a central core domain that contains the primase activity, and a C-terminal DnaB-binding domain.</text>
</comment>
<keyword evidence="1 12" id="KW-0240">DNA-directed RNA polymerase</keyword>
<dbReference type="Pfam" id="PF01807">
    <property type="entry name" value="Zn_ribbon_DnaG"/>
    <property type="match status" value="1"/>
</dbReference>
<keyword evidence="4 12" id="KW-0548">Nucleotidyltransferase</keyword>
<protein>
    <recommendedName>
        <fullName evidence="12 13">DNA primase</fullName>
        <ecNumber evidence="12">2.7.7.101</ecNumber>
    </recommendedName>
</protein>
<evidence type="ECO:0000259" key="15">
    <source>
        <dbReference type="PROSITE" id="PS50880"/>
    </source>
</evidence>
<dbReference type="SMART" id="SM00493">
    <property type="entry name" value="TOPRIM"/>
    <property type="match status" value="1"/>
</dbReference>
<comment type="function">
    <text evidence="12 13">RNA polymerase that catalyzes the synthesis of short RNA molecules used as primers for DNA polymerase during DNA replication.</text>
</comment>
<comment type="subunit">
    <text evidence="12">Monomer. Interacts with DnaB.</text>
</comment>
<dbReference type="SMART" id="SM00400">
    <property type="entry name" value="ZnF_CHCC"/>
    <property type="match status" value="1"/>
</dbReference>
<dbReference type="InterPro" id="IPR013264">
    <property type="entry name" value="DNAG_N"/>
</dbReference>
<keyword evidence="2 12" id="KW-0639">Primosome</keyword>
<dbReference type="SUPFAM" id="SSF56731">
    <property type="entry name" value="DNA primase core"/>
    <property type="match status" value="1"/>
</dbReference>
<proteinExistence type="inferred from homology"/>
<evidence type="ECO:0000256" key="7">
    <source>
        <dbReference type="ARBA" id="ARBA00022771"/>
    </source>
</evidence>
<keyword evidence="5 12" id="KW-0235">DNA replication</keyword>
<dbReference type="PANTHER" id="PTHR30313">
    <property type="entry name" value="DNA PRIMASE"/>
    <property type="match status" value="1"/>
</dbReference>
<evidence type="ECO:0000256" key="1">
    <source>
        <dbReference type="ARBA" id="ARBA00022478"/>
    </source>
</evidence>
<dbReference type="FunFam" id="3.90.580.10:FF:000001">
    <property type="entry name" value="DNA primase"/>
    <property type="match status" value="1"/>
</dbReference>
<dbReference type="PROSITE" id="PS50880">
    <property type="entry name" value="TOPRIM"/>
    <property type="match status" value="1"/>
</dbReference>
<dbReference type="Gene3D" id="3.40.1360.10">
    <property type="match status" value="1"/>
</dbReference>
<keyword evidence="10 12" id="KW-0238">DNA-binding</keyword>
<evidence type="ECO:0000256" key="9">
    <source>
        <dbReference type="ARBA" id="ARBA00022842"/>
    </source>
</evidence>
<dbReference type="InterPro" id="IPR019475">
    <property type="entry name" value="DNA_primase_DnaB-bd"/>
</dbReference>
<dbReference type="Gene3D" id="3.90.980.10">
    <property type="entry name" value="DNA primase, catalytic core, N-terminal domain"/>
    <property type="match status" value="1"/>
</dbReference>
<evidence type="ECO:0000256" key="11">
    <source>
        <dbReference type="ARBA" id="ARBA00023163"/>
    </source>
</evidence>
<dbReference type="EMBL" id="CP029487">
    <property type="protein sequence ID" value="QCT70288.1"/>
    <property type="molecule type" value="Genomic_DNA"/>
</dbReference>
<keyword evidence="3 12" id="KW-0808">Transferase</keyword>
<dbReference type="HAMAP" id="MF_00974">
    <property type="entry name" value="DNA_primase_DnaG"/>
    <property type="match status" value="1"/>
</dbReference>
<dbReference type="InterPro" id="IPR034151">
    <property type="entry name" value="TOPRIM_DnaG_bac"/>
</dbReference>
<dbReference type="InterPro" id="IPR006171">
    <property type="entry name" value="TOPRIM_dom"/>
</dbReference>
<dbReference type="EC" id="2.7.7.101" evidence="12"/>
<evidence type="ECO:0000256" key="10">
    <source>
        <dbReference type="ARBA" id="ARBA00023125"/>
    </source>
</evidence>
<dbReference type="AlphaFoldDB" id="A0A4P9C4F7"/>
<dbReference type="InterPro" id="IPR050219">
    <property type="entry name" value="DnaG_primase"/>
</dbReference>
<dbReference type="GO" id="GO:0008270">
    <property type="term" value="F:zinc ion binding"/>
    <property type="evidence" value="ECO:0007669"/>
    <property type="project" value="UniProtKB-UniRule"/>
</dbReference>
<dbReference type="InterPro" id="IPR036977">
    <property type="entry name" value="DNA_primase_Znf_CHC2"/>
</dbReference>
<comment type="similarity">
    <text evidence="12 13">Belongs to the DnaG primase family.</text>
</comment>
<evidence type="ECO:0000256" key="6">
    <source>
        <dbReference type="ARBA" id="ARBA00022723"/>
    </source>
</evidence>
<evidence type="ECO:0000256" key="2">
    <source>
        <dbReference type="ARBA" id="ARBA00022515"/>
    </source>
</evidence>
<gene>
    <name evidence="12" type="primary">dnaG</name>
    <name evidence="16" type="ORF">CPZ25_002805</name>
</gene>
<evidence type="ECO:0000256" key="4">
    <source>
        <dbReference type="ARBA" id="ARBA00022695"/>
    </source>
</evidence>
<dbReference type="Pfam" id="PF08275">
    <property type="entry name" value="DNAG_N"/>
    <property type="match status" value="1"/>
</dbReference>
<dbReference type="GO" id="GO:0006269">
    <property type="term" value="P:DNA replication, synthesis of primer"/>
    <property type="evidence" value="ECO:0007669"/>
    <property type="project" value="UniProtKB-UniRule"/>
</dbReference>
<comment type="catalytic activity">
    <reaction evidence="12">
        <text>ssDNA + n NTP = ssDNA/pppN(pN)n-1 hybrid + (n-1) diphosphate.</text>
        <dbReference type="EC" id="2.7.7.101"/>
    </reaction>
</comment>
<dbReference type="SUPFAM" id="SSF57783">
    <property type="entry name" value="Zinc beta-ribbon"/>
    <property type="match status" value="1"/>
</dbReference>
<name>A0A4P9C4F7_EUBML</name>
<dbReference type="NCBIfam" id="TIGR01391">
    <property type="entry name" value="dnaG"/>
    <property type="match status" value="1"/>
</dbReference>
<comment type="cofactor">
    <cofactor evidence="12 13 14">
        <name>Zn(2+)</name>
        <dbReference type="ChEBI" id="CHEBI:29105"/>
    </cofactor>
    <text evidence="12 13 14">Binds 1 zinc ion per monomer.</text>
</comment>
<keyword evidence="8 12" id="KW-0862">Zinc</keyword>
<evidence type="ECO:0000256" key="12">
    <source>
        <dbReference type="HAMAP-Rule" id="MF_00974"/>
    </source>
</evidence>
<dbReference type="KEGG" id="emt:CPZ25_002805"/>
<dbReference type="CDD" id="cd03364">
    <property type="entry name" value="TOPRIM_DnaG_primases"/>
    <property type="match status" value="1"/>
</dbReference>
<evidence type="ECO:0000313" key="16">
    <source>
        <dbReference type="EMBL" id="QCT70288.1"/>
    </source>
</evidence>
<evidence type="ECO:0000256" key="13">
    <source>
        <dbReference type="PIRNR" id="PIRNR002811"/>
    </source>
</evidence>
<evidence type="ECO:0000256" key="3">
    <source>
        <dbReference type="ARBA" id="ARBA00022679"/>
    </source>
</evidence>
<dbReference type="FunFam" id="3.90.980.10:FF:000001">
    <property type="entry name" value="DNA primase"/>
    <property type="match status" value="1"/>
</dbReference>
<keyword evidence="7 12" id="KW-0863">Zinc-finger</keyword>
<accession>A0A4P9C4F7</accession>
<dbReference type="GO" id="GO:0000428">
    <property type="term" value="C:DNA-directed RNA polymerase complex"/>
    <property type="evidence" value="ECO:0007669"/>
    <property type="project" value="UniProtKB-KW"/>
</dbReference>
<dbReference type="InterPro" id="IPR006295">
    <property type="entry name" value="DNA_primase_DnaG"/>
</dbReference>
<dbReference type="InterPro" id="IPR030846">
    <property type="entry name" value="DnaG_bac"/>
</dbReference>